<evidence type="ECO:0000259" key="2">
    <source>
        <dbReference type="PROSITE" id="PS50222"/>
    </source>
</evidence>
<dbReference type="Pfam" id="PF13405">
    <property type="entry name" value="EF-hand_6"/>
    <property type="match status" value="1"/>
</dbReference>
<comment type="caution">
    <text evidence="3">The sequence shown here is derived from an EMBL/GenBank/DDBJ whole genome shotgun (WGS) entry which is preliminary data.</text>
</comment>
<dbReference type="STRING" id="542762.A0A4S4D278"/>
<dbReference type="AlphaFoldDB" id="A0A4S4D278"/>
<sequence length="389" mass="45208">MLPSEGEFHYELIMESEEHILISELNEKIFQIFSDFMSRVTKFEELVAVGSRLLVGFHQGLEFLCRLPINKTSELIERIFKANETRRVLTYVESGCINAHDSIQNISNCFEFFAWLVPAASLRCTVCIHIKFSWVTKFEELVAVGSRLLVGFHQGLEFLCRLPINKTSELIERIFKANETRRVLTYVESGCINAHDSIQNISNYIRFRQFKSYGLSGYISIHESKFQVRIHDFFRVLRLKACNLSEKQVLNDVLQELRTSDCKAMTIIMENAILYNYEARVQILIRYDSYMGQLMSYSNHFQTNRELAFAECHTGGNHYISEQELGDSIKPTIPNMDKFEIHELFKSFDTDSDGRINKDDFIACLRRNPLLVALFSPQLMHKNLSRVDT</sequence>
<dbReference type="SUPFAM" id="SSF47473">
    <property type="entry name" value="EF-hand"/>
    <property type="match status" value="1"/>
</dbReference>
<dbReference type="PROSITE" id="PS50222">
    <property type="entry name" value="EF_HAND_2"/>
    <property type="match status" value="1"/>
</dbReference>
<proteinExistence type="predicted"/>
<accession>A0A4S4D278</accession>
<dbReference type="PROSITE" id="PS00018">
    <property type="entry name" value="EF_HAND_1"/>
    <property type="match status" value="1"/>
</dbReference>
<name>A0A4S4D278_CAMSN</name>
<feature type="domain" description="EF-hand" evidence="2">
    <location>
        <begin position="336"/>
        <end position="371"/>
    </location>
</feature>
<evidence type="ECO:0000313" key="3">
    <source>
        <dbReference type="EMBL" id="THF96354.1"/>
    </source>
</evidence>
<dbReference type="SMART" id="SM00054">
    <property type="entry name" value="EFh"/>
    <property type="match status" value="1"/>
</dbReference>
<dbReference type="InterPro" id="IPR018247">
    <property type="entry name" value="EF_Hand_1_Ca_BS"/>
</dbReference>
<gene>
    <name evidence="3" type="ORF">TEA_012821</name>
</gene>
<dbReference type="PANTHER" id="PTHR35305:SF2">
    <property type="entry name" value="FAD-BINDING PROTEIN"/>
    <property type="match status" value="1"/>
</dbReference>
<dbReference type="InterPro" id="IPR011992">
    <property type="entry name" value="EF-hand-dom_pair"/>
</dbReference>
<keyword evidence="1" id="KW-0106">Calcium</keyword>
<dbReference type="InterPro" id="IPR056697">
    <property type="entry name" value="DUF7795"/>
</dbReference>
<keyword evidence="4" id="KW-1185">Reference proteome</keyword>
<dbReference type="EMBL" id="SDRB02012954">
    <property type="protein sequence ID" value="THF96354.1"/>
    <property type="molecule type" value="Genomic_DNA"/>
</dbReference>
<dbReference type="PANTHER" id="PTHR35305">
    <property type="entry name" value="FAD-BINDING PROTEIN"/>
    <property type="match status" value="1"/>
</dbReference>
<dbReference type="Proteomes" id="UP000306102">
    <property type="component" value="Unassembled WGS sequence"/>
</dbReference>
<dbReference type="GO" id="GO:0005509">
    <property type="term" value="F:calcium ion binding"/>
    <property type="evidence" value="ECO:0007669"/>
    <property type="project" value="InterPro"/>
</dbReference>
<dbReference type="Pfam" id="PF25071">
    <property type="entry name" value="DUF7795"/>
    <property type="match status" value="2"/>
</dbReference>
<organism evidence="3 4">
    <name type="scientific">Camellia sinensis var. sinensis</name>
    <name type="common">China tea</name>
    <dbReference type="NCBI Taxonomy" id="542762"/>
    <lineage>
        <taxon>Eukaryota</taxon>
        <taxon>Viridiplantae</taxon>
        <taxon>Streptophyta</taxon>
        <taxon>Embryophyta</taxon>
        <taxon>Tracheophyta</taxon>
        <taxon>Spermatophyta</taxon>
        <taxon>Magnoliopsida</taxon>
        <taxon>eudicotyledons</taxon>
        <taxon>Gunneridae</taxon>
        <taxon>Pentapetalae</taxon>
        <taxon>asterids</taxon>
        <taxon>Ericales</taxon>
        <taxon>Theaceae</taxon>
        <taxon>Camellia</taxon>
    </lineage>
</organism>
<evidence type="ECO:0000313" key="4">
    <source>
        <dbReference type="Proteomes" id="UP000306102"/>
    </source>
</evidence>
<evidence type="ECO:0000256" key="1">
    <source>
        <dbReference type="ARBA" id="ARBA00022837"/>
    </source>
</evidence>
<dbReference type="CDD" id="cd00051">
    <property type="entry name" value="EFh"/>
    <property type="match status" value="1"/>
</dbReference>
<reference evidence="3 4" key="1">
    <citation type="journal article" date="2018" name="Proc. Natl. Acad. Sci. U.S.A.">
        <title>Draft genome sequence of Camellia sinensis var. sinensis provides insights into the evolution of the tea genome and tea quality.</title>
        <authorList>
            <person name="Wei C."/>
            <person name="Yang H."/>
            <person name="Wang S."/>
            <person name="Zhao J."/>
            <person name="Liu C."/>
            <person name="Gao L."/>
            <person name="Xia E."/>
            <person name="Lu Y."/>
            <person name="Tai Y."/>
            <person name="She G."/>
            <person name="Sun J."/>
            <person name="Cao H."/>
            <person name="Tong W."/>
            <person name="Gao Q."/>
            <person name="Li Y."/>
            <person name="Deng W."/>
            <person name="Jiang X."/>
            <person name="Wang W."/>
            <person name="Chen Q."/>
            <person name="Zhang S."/>
            <person name="Li H."/>
            <person name="Wu J."/>
            <person name="Wang P."/>
            <person name="Li P."/>
            <person name="Shi C."/>
            <person name="Zheng F."/>
            <person name="Jian J."/>
            <person name="Huang B."/>
            <person name="Shan D."/>
            <person name="Shi M."/>
            <person name="Fang C."/>
            <person name="Yue Y."/>
            <person name="Li F."/>
            <person name="Li D."/>
            <person name="Wei S."/>
            <person name="Han B."/>
            <person name="Jiang C."/>
            <person name="Yin Y."/>
            <person name="Xia T."/>
            <person name="Zhang Z."/>
            <person name="Bennetzen J.L."/>
            <person name="Zhao S."/>
            <person name="Wan X."/>
        </authorList>
    </citation>
    <scope>NUCLEOTIDE SEQUENCE [LARGE SCALE GENOMIC DNA]</scope>
    <source>
        <strain evidence="4">cv. Shuchazao</strain>
        <tissue evidence="3">Leaf</tissue>
    </source>
</reference>
<dbReference type="Gene3D" id="1.10.238.10">
    <property type="entry name" value="EF-hand"/>
    <property type="match status" value="1"/>
</dbReference>
<protein>
    <recommendedName>
        <fullName evidence="2">EF-hand domain-containing protein</fullName>
    </recommendedName>
</protein>
<dbReference type="InterPro" id="IPR002048">
    <property type="entry name" value="EF_hand_dom"/>
</dbReference>